<dbReference type="AlphaFoldDB" id="A0AAV7KHE2"/>
<dbReference type="GO" id="GO:0002181">
    <property type="term" value="P:cytoplasmic translation"/>
    <property type="evidence" value="ECO:0007669"/>
    <property type="project" value="TreeGrafter"/>
</dbReference>
<dbReference type="Gene3D" id="3.30.1360.210">
    <property type="match status" value="1"/>
</dbReference>
<dbReference type="InterPro" id="IPR002671">
    <property type="entry name" value="Ribosomal_eL22"/>
</dbReference>
<accession>A0AAV7KHE2</accession>
<evidence type="ECO:0000256" key="5">
    <source>
        <dbReference type="ARBA" id="ARBA00041214"/>
    </source>
</evidence>
<evidence type="ECO:0000256" key="3">
    <source>
        <dbReference type="ARBA" id="ARBA00023274"/>
    </source>
</evidence>
<dbReference type="InterPro" id="IPR038526">
    <property type="entry name" value="Ribosomal_eL22_sf"/>
</dbReference>
<dbReference type="FunFam" id="3.30.1360.210:FF:000001">
    <property type="entry name" value="60S ribosomal protein L22 1"/>
    <property type="match status" value="1"/>
</dbReference>
<dbReference type="GO" id="GO:1990904">
    <property type="term" value="C:ribonucleoprotein complex"/>
    <property type="evidence" value="ECO:0007669"/>
    <property type="project" value="UniProtKB-KW"/>
</dbReference>
<protein>
    <recommendedName>
        <fullName evidence="4">Large ribosomal subunit protein eL22</fullName>
    </recommendedName>
    <alternativeName>
        <fullName evidence="5">60S ribosomal protein L22</fullName>
    </alternativeName>
</protein>
<dbReference type="GO" id="GO:0003723">
    <property type="term" value="F:RNA binding"/>
    <property type="evidence" value="ECO:0007669"/>
    <property type="project" value="TreeGrafter"/>
</dbReference>
<proteinExistence type="inferred from homology"/>
<keyword evidence="2 6" id="KW-0689">Ribosomal protein</keyword>
<evidence type="ECO:0000313" key="7">
    <source>
        <dbReference type="Proteomes" id="UP001165289"/>
    </source>
</evidence>
<dbReference type="EMBL" id="JAKMXF010000033">
    <property type="protein sequence ID" value="KAI6660300.1"/>
    <property type="molecule type" value="Genomic_DNA"/>
</dbReference>
<sequence>MPPKAKKSLKKSKKPKKISHRFVIDCKTAIEDDLMDEKEFTDFLKARIKVNKKTGQLGDNVQVSRADKKVTVQAKIPMSKRYLKYLSKKFLKKKNMRDFLRVVASSKNEYELRYFNVANDGDDD</sequence>
<evidence type="ECO:0000256" key="1">
    <source>
        <dbReference type="ARBA" id="ARBA00007817"/>
    </source>
</evidence>
<evidence type="ECO:0000313" key="6">
    <source>
        <dbReference type="EMBL" id="KAI6660300.1"/>
    </source>
</evidence>
<comment type="caution">
    <text evidence="6">The sequence shown here is derived from an EMBL/GenBank/DDBJ whole genome shotgun (WGS) entry which is preliminary data.</text>
</comment>
<name>A0AAV7KHE2_9METZ</name>
<dbReference type="PANTHER" id="PTHR10064">
    <property type="entry name" value="60S RIBOSOMAL PROTEIN L22"/>
    <property type="match status" value="1"/>
</dbReference>
<dbReference type="GO" id="GO:0003735">
    <property type="term" value="F:structural constituent of ribosome"/>
    <property type="evidence" value="ECO:0007669"/>
    <property type="project" value="InterPro"/>
</dbReference>
<dbReference type="GO" id="GO:0005840">
    <property type="term" value="C:ribosome"/>
    <property type="evidence" value="ECO:0007669"/>
    <property type="project" value="UniProtKB-KW"/>
</dbReference>
<evidence type="ECO:0000256" key="2">
    <source>
        <dbReference type="ARBA" id="ARBA00022980"/>
    </source>
</evidence>
<gene>
    <name evidence="6" type="ORF">LOD99_13888</name>
</gene>
<dbReference type="Pfam" id="PF01776">
    <property type="entry name" value="Ribosomal_L22e"/>
    <property type="match status" value="1"/>
</dbReference>
<dbReference type="GO" id="GO:0005737">
    <property type="term" value="C:cytoplasm"/>
    <property type="evidence" value="ECO:0007669"/>
    <property type="project" value="UniProtKB-ARBA"/>
</dbReference>
<dbReference type="PANTHER" id="PTHR10064:SF0">
    <property type="entry name" value="FI24544P1-RELATED"/>
    <property type="match status" value="1"/>
</dbReference>
<reference evidence="6 7" key="1">
    <citation type="journal article" date="2023" name="BMC Biol.">
        <title>The compact genome of the sponge Oopsacas minuta (Hexactinellida) is lacking key metazoan core genes.</title>
        <authorList>
            <person name="Santini S."/>
            <person name="Schenkelaars Q."/>
            <person name="Jourda C."/>
            <person name="Duchesne M."/>
            <person name="Belahbib H."/>
            <person name="Rocher C."/>
            <person name="Selva M."/>
            <person name="Riesgo A."/>
            <person name="Vervoort M."/>
            <person name="Leys S.P."/>
            <person name="Kodjabachian L."/>
            <person name="Le Bivic A."/>
            <person name="Borchiellini C."/>
            <person name="Claverie J.M."/>
            <person name="Renard E."/>
        </authorList>
    </citation>
    <scope>NUCLEOTIDE SEQUENCE [LARGE SCALE GENOMIC DNA]</scope>
    <source>
        <strain evidence="6">SPO-2</strain>
    </source>
</reference>
<organism evidence="6 7">
    <name type="scientific">Oopsacas minuta</name>
    <dbReference type="NCBI Taxonomy" id="111878"/>
    <lineage>
        <taxon>Eukaryota</taxon>
        <taxon>Metazoa</taxon>
        <taxon>Porifera</taxon>
        <taxon>Hexactinellida</taxon>
        <taxon>Hexasterophora</taxon>
        <taxon>Lyssacinosida</taxon>
        <taxon>Leucopsacidae</taxon>
        <taxon>Oopsacas</taxon>
    </lineage>
</organism>
<evidence type="ECO:0000256" key="4">
    <source>
        <dbReference type="ARBA" id="ARBA00040613"/>
    </source>
</evidence>
<keyword evidence="7" id="KW-1185">Reference proteome</keyword>
<keyword evidence="3" id="KW-0687">Ribonucleoprotein</keyword>
<dbReference type="Proteomes" id="UP001165289">
    <property type="component" value="Unassembled WGS sequence"/>
</dbReference>
<comment type="similarity">
    <text evidence="1">Belongs to the eukaryotic ribosomal protein eL22 family.</text>
</comment>